<evidence type="ECO:0000259" key="1">
    <source>
        <dbReference type="Pfam" id="PF06812"/>
    </source>
</evidence>
<name>A0A9X1UJF6_9BURK</name>
<gene>
    <name evidence="2" type="primary">tssA</name>
    <name evidence="2" type="ORF">L5014_27360</name>
</gene>
<dbReference type="EMBL" id="JAKLJA010000030">
    <property type="protein sequence ID" value="MCG5077018.1"/>
    <property type="molecule type" value="Genomic_DNA"/>
</dbReference>
<proteinExistence type="predicted"/>
<dbReference type="PANTHER" id="PTHR37951">
    <property type="entry name" value="CYTOPLASMIC PROTEIN-RELATED"/>
    <property type="match status" value="1"/>
</dbReference>
<sequence>MNTDQDYPLTAPLIASESTRTAESMGDCGENLEYDAAFIELERIVAGIGDQQYGDTLIAAVTPDWQLAKQQAEALLQRSKDLRVVAWLTRAWTESTGLAGYAKGLALAADLLGSRWDGVHPRIEIDEDGQPDPFSRTNALQAFFSPEALGARARAASLLRVRGIDLSLRKAAALLDGATENEADVTRQELCVALNAERATLDVVGELLTHIKNLRLNVSSRLDETWVPDMSAVEKPLLTVFSVLSEGTAPESAASPQSATVTSAISATANGMSSTGSSHSGEVRSRDEASLLLEQVCIYLESCEPAHPSSLLIRRAQRLLPMTFYEIIRDMTPEAIPHIDLLAGLGGNA</sequence>
<protein>
    <submittedName>
        <fullName evidence="2">Type VI secretion system protein TssA</fullName>
    </submittedName>
</protein>
<comment type="caution">
    <text evidence="2">The sequence shown here is derived from an EMBL/GenBank/DDBJ whole genome shotgun (WGS) entry which is preliminary data.</text>
</comment>
<keyword evidence="3" id="KW-1185">Reference proteome</keyword>
<evidence type="ECO:0000313" key="3">
    <source>
        <dbReference type="Proteomes" id="UP001139308"/>
    </source>
</evidence>
<dbReference type="RefSeq" id="WP_238466932.1">
    <property type="nucleotide sequence ID" value="NZ_JAKLJA010000030.1"/>
</dbReference>
<evidence type="ECO:0000313" key="2">
    <source>
        <dbReference type="EMBL" id="MCG5077018.1"/>
    </source>
</evidence>
<dbReference type="Proteomes" id="UP001139308">
    <property type="component" value="Unassembled WGS sequence"/>
</dbReference>
<dbReference type="InterPro" id="IPR017740">
    <property type="entry name" value="TssA-like"/>
</dbReference>
<dbReference type="NCBIfam" id="TIGR03363">
    <property type="entry name" value="VI_chp_8"/>
    <property type="match status" value="1"/>
</dbReference>
<reference evidence="2" key="1">
    <citation type="submission" date="2022-01" db="EMBL/GenBank/DDBJ databases">
        <title>Genome sequence and assembly of Parabukholderia sp. RG36.</title>
        <authorList>
            <person name="Chhetri G."/>
        </authorList>
    </citation>
    <scope>NUCLEOTIDE SEQUENCE</scope>
    <source>
        <strain evidence="2">RG36</strain>
    </source>
</reference>
<dbReference type="AlphaFoldDB" id="A0A9X1UJF6"/>
<dbReference type="InterPro" id="IPR010657">
    <property type="entry name" value="ImpA_N"/>
</dbReference>
<dbReference type="Pfam" id="PF06812">
    <property type="entry name" value="ImpA_N"/>
    <property type="match status" value="1"/>
</dbReference>
<accession>A0A9X1UJF6</accession>
<organism evidence="2 3">
    <name type="scientific">Paraburkholderia tagetis</name>
    <dbReference type="NCBI Taxonomy" id="2913261"/>
    <lineage>
        <taxon>Bacteria</taxon>
        <taxon>Pseudomonadati</taxon>
        <taxon>Pseudomonadota</taxon>
        <taxon>Betaproteobacteria</taxon>
        <taxon>Burkholderiales</taxon>
        <taxon>Burkholderiaceae</taxon>
        <taxon>Paraburkholderia</taxon>
    </lineage>
</organism>
<feature type="domain" description="ImpA N-terminal" evidence="1">
    <location>
        <begin position="27"/>
        <end position="142"/>
    </location>
</feature>
<dbReference type="PANTHER" id="PTHR37951:SF1">
    <property type="entry name" value="TYPE VI SECRETION SYSTEM COMPONENT TSSA1"/>
    <property type="match status" value="1"/>
</dbReference>